<dbReference type="InterPro" id="IPR043504">
    <property type="entry name" value="Peptidase_S1_PA_chymotrypsin"/>
</dbReference>
<gene>
    <name evidence="3" type="ORF">GCM10010390_62750</name>
</gene>
<dbReference type="Proteomes" id="UP001501576">
    <property type="component" value="Unassembled WGS sequence"/>
</dbReference>
<protein>
    <recommendedName>
        <fullName evidence="5">Protease</fullName>
    </recommendedName>
</protein>
<feature type="region of interest" description="Disordered" evidence="1">
    <location>
        <begin position="160"/>
        <end position="202"/>
    </location>
</feature>
<evidence type="ECO:0000256" key="2">
    <source>
        <dbReference type="SAM" id="Phobius"/>
    </source>
</evidence>
<keyword evidence="2" id="KW-1133">Transmembrane helix</keyword>
<dbReference type="SUPFAM" id="SSF50494">
    <property type="entry name" value="Trypsin-like serine proteases"/>
    <property type="match status" value="1"/>
</dbReference>
<dbReference type="PANTHER" id="PTHR22939">
    <property type="entry name" value="SERINE PROTEASE FAMILY S1C HTRA-RELATED"/>
    <property type="match status" value="1"/>
</dbReference>
<dbReference type="Pfam" id="PF13365">
    <property type="entry name" value="Trypsin_2"/>
    <property type="match status" value="1"/>
</dbReference>
<organism evidence="3 4">
    <name type="scientific">Streptomyces mordarskii</name>
    <dbReference type="NCBI Taxonomy" id="1226758"/>
    <lineage>
        <taxon>Bacteria</taxon>
        <taxon>Bacillati</taxon>
        <taxon>Actinomycetota</taxon>
        <taxon>Actinomycetes</taxon>
        <taxon>Kitasatosporales</taxon>
        <taxon>Streptomycetaceae</taxon>
        <taxon>Streptomyces</taxon>
    </lineage>
</organism>
<proteinExistence type="predicted"/>
<evidence type="ECO:0000256" key="1">
    <source>
        <dbReference type="SAM" id="MobiDB-lite"/>
    </source>
</evidence>
<comment type="caution">
    <text evidence="3">The sequence shown here is derived from an EMBL/GenBank/DDBJ whole genome shotgun (WGS) entry which is preliminary data.</text>
</comment>
<feature type="transmembrane region" description="Helical" evidence="2">
    <location>
        <begin position="209"/>
        <end position="230"/>
    </location>
</feature>
<dbReference type="InterPro" id="IPR001940">
    <property type="entry name" value="Peptidase_S1C"/>
</dbReference>
<dbReference type="InterPro" id="IPR009003">
    <property type="entry name" value="Peptidase_S1_PA"/>
</dbReference>
<keyword evidence="4" id="KW-1185">Reference proteome</keyword>
<dbReference type="PANTHER" id="PTHR22939:SF129">
    <property type="entry name" value="SERINE PROTEASE HTRA2, MITOCHONDRIAL"/>
    <property type="match status" value="1"/>
</dbReference>
<dbReference type="PRINTS" id="PR00834">
    <property type="entry name" value="PROTEASES2C"/>
</dbReference>
<feature type="compositionally biased region" description="Gly residues" evidence="1">
    <location>
        <begin position="176"/>
        <end position="197"/>
    </location>
</feature>
<accession>A0ABP3NW10</accession>
<evidence type="ECO:0000313" key="3">
    <source>
        <dbReference type="EMBL" id="GAA0552120.1"/>
    </source>
</evidence>
<name>A0ABP3NW10_9ACTN</name>
<evidence type="ECO:0000313" key="4">
    <source>
        <dbReference type="Proteomes" id="UP001501576"/>
    </source>
</evidence>
<keyword evidence="2" id="KW-0472">Membrane</keyword>
<evidence type="ECO:0008006" key="5">
    <source>
        <dbReference type="Google" id="ProtNLM"/>
    </source>
</evidence>
<reference evidence="4" key="1">
    <citation type="journal article" date="2019" name="Int. J. Syst. Evol. Microbiol.">
        <title>The Global Catalogue of Microorganisms (GCM) 10K type strain sequencing project: providing services to taxonomists for standard genome sequencing and annotation.</title>
        <authorList>
            <consortium name="The Broad Institute Genomics Platform"/>
            <consortium name="The Broad Institute Genome Sequencing Center for Infectious Disease"/>
            <person name="Wu L."/>
            <person name="Ma J."/>
        </authorList>
    </citation>
    <scope>NUCLEOTIDE SEQUENCE [LARGE SCALE GENOMIC DNA]</scope>
    <source>
        <strain evidence="4">JCM 5052</strain>
    </source>
</reference>
<keyword evidence="2" id="KW-0812">Transmembrane</keyword>
<dbReference type="EMBL" id="BAAABZ010000064">
    <property type="protein sequence ID" value="GAA0552120.1"/>
    <property type="molecule type" value="Genomic_DNA"/>
</dbReference>
<feature type="compositionally biased region" description="Gly residues" evidence="1">
    <location>
        <begin position="390"/>
        <end position="410"/>
    </location>
</feature>
<sequence>MRGACPPGGLPGGEIPRLARLVIRAFRGWAPMLAEASCPAGGVLPSGVQRPPYGGVPAGRDAHVPRWDFADLRCDRGGSGAAGAEATAALGVRRTRPGSPPYVGHTDFWWGSQRALRGLSYFGRTVIDMTDSTRRGGADEPYPFSYGGGAGYPDPPAYEPQQAVTTPSGVTVWPSGGSGGGGGVGEEGGAGEGAHGGGGRRRARAPRPVALIAAVAAVAALVGGGAAALVTNATQKSDTTVSTPVVNAKSTSNSGVSAVAAAVSPSIVEVSASGTSGQSTGSGVVITSGGEVITNNHVVSGADSIKVTFSDGSKKTATVVGTDSKKDLALIKVEGASGLKAAALGDSSKVTVGDQVVAIGSPEGLTGTVTSGIVSALDREVTVSTDQSQGQGGQGQGGGGQWPFEFGGGRYNGDVGESTTTYKALQTDASLNPGNSGGALINMSGQVIGINSAMYSAASGQSAGSAGSVGLGFSIPINTVTSDLASLRSGGSDGNV</sequence>
<feature type="region of interest" description="Disordered" evidence="1">
    <location>
        <begin position="383"/>
        <end position="410"/>
    </location>
</feature>
<dbReference type="Gene3D" id="2.40.10.10">
    <property type="entry name" value="Trypsin-like serine proteases"/>
    <property type="match status" value="2"/>
</dbReference>